<keyword evidence="3" id="KW-1185">Reference proteome</keyword>
<evidence type="ECO:0000313" key="2">
    <source>
        <dbReference type="EMBL" id="RTQ53722.1"/>
    </source>
</evidence>
<comment type="caution">
    <text evidence="2">The sequence shown here is derived from an EMBL/GenBank/DDBJ whole genome shotgun (WGS) entry which is preliminary data.</text>
</comment>
<keyword evidence="1" id="KW-0812">Transmembrane</keyword>
<evidence type="ECO:0000313" key="3">
    <source>
        <dbReference type="Proteomes" id="UP000282184"/>
    </source>
</evidence>
<dbReference type="EMBL" id="RXOF01000001">
    <property type="protein sequence ID" value="RTQ53722.1"/>
    <property type="molecule type" value="Genomic_DNA"/>
</dbReference>
<accession>A0A3S0HAQ9</accession>
<proteinExistence type="predicted"/>
<dbReference type="RefSeq" id="WP_126691649.1">
    <property type="nucleotide sequence ID" value="NZ_RXOF01000001.1"/>
</dbReference>
<reference evidence="2 3" key="1">
    <citation type="submission" date="2018-12" db="EMBL/GenBank/DDBJ databases">
        <title>Hymenobacter gummosus sp. nov., isolated from a spring.</title>
        <authorList>
            <person name="Nie L."/>
        </authorList>
    </citation>
    <scope>NUCLEOTIDE SEQUENCE [LARGE SCALE GENOMIC DNA]</scope>
    <source>
        <strain evidence="2 3">KCTC 52166</strain>
    </source>
</reference>
<evidence type="ECO:0000256" key="1">
    <source>
        <dbReference type="SAM" id="Phobius"/>
    </source>
</evidence>
<dbReference type="Proteomes" id="UP000282184">
    <property type="component" value="Unassembled WGS sequence"/>
</dbReference>
<keyword evidence="1" id="KW-0472">Membrane</keyword>
<name>A0A3S0HAQ9_9BACT</name>
<sequence>MTLPLVADPLATAAKKYHLPALNPIRIVCSTASARPMNTLRLFLLILLTALWAYCRARFDR</sequence>
<dbReference type="AlphaFoldDB" id="A0A3S0HAQ9"/>
<keyword evidence="1" id="KW-1133">Transmembrane helix</keyword>
<protein>
    <submittedName>
        <fullName evidence="2">Uncharacterized protein</fullName>
    </submittedName>
</protein>
<feature type="transmembrane region" description="Helical" evidence="1">
    <location>
        <begin position="40"/>
        <end position="57"/>
    </location>
</feature>
<organism evidence="2 3">
    <name type="scientific">Hymenobacter gummosus</name>
    <dbReference type="NCBI Taxonomy" id="1776032"/>
    <lineage>
        <taxon>Bacteria</taxon>
        <taxon>Pseudomonadati</taxon>
        <taxon>Bacteroidota</taxon>
        <taxon>Cytophagia</taxon>
        <taxon>Cytophagales</taxon>
        <taxon>Hymenobacteraceae</taxon>
        <taxon>Hymenobacter</taxon>
    </lineage>
</organism>
<gene>
    <name evidence="2" type="ORF">EJV47_03020</name>
</gene>